<gene>
    <name evidence="2" type="ORF">TVAG_475190</name>
</gene>
<dbReference type="VEuPathDB" id="TrichDB:TVAGG3_0613480"/>
<name>A2EM26_TRIV3</name>
<reference evidence="2" key="2">
    <citation type="journal article" date="2007" name="Science">
        <title>Draft genome sequence of the sexually transmitted pathogen Trichomonas vaginalis.</title>
        <authorList>
            <person name="Carlton J.M."/>
            <person name="Hirt R.P."/>
            <person name="Silva J.C."/>
            <person name="Delcher A.L."/>
            <person name="Schatz M."/>
            <person name="Zhao Q."/>
            <person name="Wortman J.R."/>
            <person name="Bidwell S.L."/>
            <person name="Alsmark U.C.M."/>
            <person name="Besteiro S."/>
            <person name="Sicheritz-Ponten T."/>
            <person name="Noel C.J."/>
            <person name="Dacks J.B."/>
            <person name="Foster P.G."/>
            <person name="Simillion C."/>
            <person name="Van de Peer Y."/>
            <person name="Miranda-Saavedra D."/>
            <person name="Barton G.J."/>
            <person name="Westrop G.D."/>
            <person name="Mueller S."/>
            <person name="Dessi D."/>
            <person name="Fiori P.L."/>
            <person name="Ren Q."/>
            <person name="Paulsen I."/>
            <person name="Zhang H."/>
            <person name="Bastida-Corcuera F.D."/>
            <person name="Simoes-Barbosa A."/>
            <person name="Brown M.T."/>
            <person name="Hayes R.D."/>
            <person name="Mukherjee M."/>
            <person name="Okumura C.Y."/>
            <person name="Schneider R."/>
            <person name="Smith A.J."/>
            <person name="Vanacova S."/>
            <person name="Villalvazo M."/>
            <person name="Haas B.J."/>
            <person name="Pertea M."/>
            <person name="Feldblyum T.V."/>
            <person name="Utterback T.R."/>
            <person name="Shu C.L."/>
            <person name="Osoegawa K."/>
            <person name="de Jong P.J."/>
            <person name="Hrdy I."/>
            <person name="Horvathova L."/>
            <person name="Zubacova Z."/>
            <person name="Dolezal P."/>
            <person name="Malik S.B."/>
            <person name="Logsdon J.M. Jr."/>
            <person name="Henze K."/>
            <person name="Gupta A."/>
            <person name="Wang C.C."/>
            <person name="Dunne R.L."/>
            <person name="Upcroft J.A."/>
            <person name="Upcroft P."/>
            <person name="White O."/>
            <person name="Salzberg S.L."/>
            <person name="Tang P."/>
            <person name="Chiu C.-H."/>
            <person name="Lee Y.-S."/>
            <person name="Embley T.M."/>
            <person name="Coombs G.H."/>
            <person name="Mottram J.C."/>
            <person name="Tachezy J."/>
            <person name="Fraser-Liggett C.M."/>
            <person name="Johnson P.J."/>
        </authorList>
    </citation>
    <scope>NUCLEOTIDE SEQUENCE [LARGE SCALE GENOMIC DNA]</scope>
    <source>
        <strain evidence="2">G3</strain>
    </source>
</reference>
<keyword evidence="3" id="KW-1185">Reference proteome</keyword>
<organism evidence="2 3">
    <name type="scientific">Trichomonas vaginalis (strain ATCC PRA-98 / G3)</name>
    <dbReference type="NCBI Taxonomy" id="412133"/>
    <lineage>
        <taxon>Eukaryota</taxon>
        <taxon>Metamonada</taxon>
        <taxon>Parabasalia</taxon>
        <taxon>Trichomonadida</taxon>
        <taxon>Trichomonadidae</taxon>
        <taxon>Trichomonas</taxon>
    </lineage>
</organism>
<dbReference type="Proteomes" id="UP000001542">
    <property type="component" value="Unassembled WGS sequence"/>
</dbReference>
<dbReference type="InterPro" id="IPR018845">
    <property type="entry name" value="Initiator-bd"/>
</dbReference>
<feature type="domain" description="Initiator binding" evidence="1">
    <location>
        <begin position="19"/>
        <end position="143"/>
    </location>
</feature>
<dbReference type="AlphaFoldDB" id="A2EM26"/>
<dbReference type="EMBL" id="DS113427">
    <property type="protein sequence ID" value="EAY06285.1"/>
    <property type="molecule type" value="Genomic_DNA"/>
</dbReference>
<sequence>MEKNGGTGVPMYINHLSEIDREAYMKLKNDINLAISTNGRTKFCSLFSEIINKIRKYVVQNDTNDDFRSLVCGIIWMGDTIAINTRQLMCAINKCKSSINSGFQAIGYSTVSMDPTSASNLVRHFPFMKDNLNETRQWTLRRLIKKNKCPTPNISPLISPPQIFESPVTITDSNFEFDPLVVPSSDLLLPQISDEPPYLEPLNMPSITEDNHDPMSFYTL</sequence>
<dbReference type="RefSeq" id="XP_001318508.1">
    <property type="nucleotide sequence ID" value="XM_001318473.1"/>
</dbReference>
<dbReference type="VEuPathDB" id="TrichDB:TVAG_475190"/>
<proteinExistence type="predicted"/>
<evidence type="ECO:0000313" key="2">
    <source>
        <dbReference type="EMBL" id="EAY06285.1"/>
    </source>
</evidence>
<evidence type="ECO:0000313" key="3">
    <source>
        <dbReference type="Proteomes" id="UP000001542"/>
    </source>
</evidence>
<dbReference type="InParanoid" id="A2EM26"/>
<evidence type="ECO:0000259" key="1">
    <source>
        <dbReference type="Pfam" id="PF10416"/>
    </source>
</evidence>
<reference evidence="2" key="1">
    <citation type="submission" date="2006-10" db="EMBL/GenBank/DDBJ databases">
        <authorList>
            <person name="Amadeo P."/>
            <person name="Zhao Q."/>
            <person name="Wortman J."/>
            <person name="Fraser-Liggett C."/>
            <person name="Carlton J."/>
        </authorList>
    </citation>
    <scope>NUCLEOTIDE SEQUENCE</scope>
    <source>
        <strain evidence="2">G3</strain>
    </source>
</reference>
<protein>
    <recommendedName>
        <fullName evidence="1">Initiator binding domain-containing protein</fullName>
    </recommendedName>
</protein>
<accession>A2EM26</accession>
<dbReference type="SMR" id="A2EM26"/>
<dbReference type="KEGG" id="tva:4764160"/>
<dbReference type="Pfam" id="PF10416">
    <property type="entry name" value="IBD"/>
    <property type="match status" value="1"/>
</dbReference>